<proteinExistence type="inferred from homology"/>
<evidence type="ECO:0000256" key="2">
    <source>
        <dbReference type="SAM" id="MobiDB-lite"/>
    </source>
</evidence>
<feature type="compositionally biased region" description="Polar residues" evidence="2">
    <location>
        <begin position="146"/>
        <end position="158"/>
    </location>
</feature>
<organism evidence="3 4">
    <name type="scientific">Novosphingobium ovatum</name>
    <dbReference type="NCBI Taxonomy" id="1908523"/>
    <lineage>
        <taxon>Bacteria</taxon>
        <taxon>Pseudomonadati</taxon>
        <taxon>Pseudomonadota</taxon>
        <taxon>Alphaproteobacteria</taxon>
        <taxon>Sphingomonadales</taxon>
        <taxon>Sphingomonadaceae</taxon>
        <taxon>Novosphingobium</taxon>
    </lineage>
</organism>
<dbReference type="EMBL" id="JAAAPO010000001">
    <property type="protein sequence ID" value="NBC35229.1"/>
    <property type="molecule type" value="Genomic_DNA"/>
</dbReference>
<dbReference type="SUPFAM" id="SSF52833">
    <property type="entry name" value="Thioredoxin-like"/>
    <property type="match status" value="1"/>
</dbReference>
<comment type="caution">
    <text evidence="3">The sequence shown here is derived from an EMBL/GenBank/DDBJ whole genome shotgun (WGS) entry which is preliminary data.</text>
</comment>
<keyword evidence="4" id="KW-1185">Reference proteome</keyword>
<evidence type="ECO:0000313" key="4">
    <source>
        <dbReference type="Proteomes" id="UP000753724"/>
    </source>
</evidence>
<protein>
    <submittedName>
        <fullName evidence="3">Hydrogenase-1 expression HyaE</fullName>
    </submittedName>
</protein>
<dbReference type="InterPro" id="IPR036249">
    <property type="entry name" value="Thioredoxin-like_sf"/>
</dbReference>
<dbReference type="InterPro" id="IPR010893">
    <property type="entry name" value="NiFe-hyd_mat_HyaE"/>
</dbReference>
<comment type="similarity">
    <text evidence="1">Belongs to the HupG/HyaE family.</text>
</comment>
<reference evidence="4" key="1">
    <citation type="submission" date="2020-01" db="EMBL/GenBank/DDBJ databases">
        <title>Sphingomonas sp. strain CSW-10.</title>
        <authorList>
            <person name="Chen W.-M."/>
        </authorList>
    </citation>
    <scope>NUCLEOTIDE SEQUENCE [LARGE SCALE GENOMIC DNA]</scope>
    <source>
        <strain evidence="4">FSY-8</strain>
    </source>
</reference>
<dbReference type="RefSeq" id="WP_161716510.1">
    <property type="nucleotide sequence ID" value="NZ_JAAAPO010000001.1"/>
</dbReference>
<evidence type="ECO:0000313" key="3">
    <source>
        <dbReference type="EMBL" id="NBC35229.1"/>
    </source>
</evidence>
<dbReference type="Pfam" id="PF07449">
    <property type="entry name" value="HyaE"/>
    <property type="match status" value="1"/>
</dbReference>
<feature type="region of interest" description="Disordered" evidence="2">
    <location>
        <begin position="137"/>
        <end position="158"/>
    </location>
</feature>
<dbReference type="Proteomes" id="UP000753724">
    <property type="component" value="Unassembled WGS sequence"/>
</dbReference>
<gene>
    <name evidence="3" type="ORF">GTZ99_01495</name>
</gene>
<name>A0ABW9X9N4_9SPHN</name>
<sequence length="158" mass="17259">MDIETAPDRTAHSPLLARVMADNAYQIVDEAALDAAEAPLVMLLLAGDWWRLAESDDVAAILPELDKAMGGHVAVMVGARAAERALQKRFRFNAFPALVFLRNGEWLGTLEGIRDWADYMREIPQILTREPGAPPPFRIPAGWQSAPANTAPQTGDAQ</sequence>
<accession>A0ABW9X9N4</accession>
<evidence type="ECO:0000256" key="1">
    <source>
        <dbReference type="ARBA" id="ARBA00009004"/>
    </source>
</evidence>
<dbReference type="Gene3D" id="3.40.30.10">
    <property type="entry name" value="Glutaredoxin"/>
    <property type="match status" value="1"/>
</dbReference>